<dbReference type="SUPFAM" id="SSF49562">
    <property type="entry name" value="C2 domain (Calcium/lipid-binding domain, CaLB)"/>
    <property type="match status" value="1"/>
</dbReference>
<dbReference type="SMART" id="SM00155">
    <property type="entry name" value="PLDc"/>
    <property type="match status" value="2"/>
</dbReference>
<sequence>MPTLTVHLVRITNLADEGFRDTADPYVKFELEQDNTFFDKDFGDQVSSKKKDENNPTYNEFFTFDIPTLENMELKIKVMDDDPGMDDKLGECKIKLEKLDLDPLPREVRRKIDDNLFSPDAYIILKLSYGEQAEDDDAEGLSHVGAAAYETLRTKHAEHHHQLWNVTSGKVVGDLHQTPKEAWPGHPVHPDGHDDWFPEIMADIISRTEVWCDVLSLGPPDGKFMDRFKEAVSKVAENAEGKEKPVIIRMMFGNIVGMPVNCNGIRHQLTDHLPPDANINLWVGAWRKGVSWNHAKIIAVDGKYLHTGGHNLWDGHYLSFDPVHDLSLEMEGNVAYDGHLFANKQWDFLESKHETFWGTIGEKMPDSMPQVSKTRVSVSNWPKEGPVASDEHPPAFTRARVAELAEDVEDTIPIITMGRYGALTDKDRPADDAFLAMLGSAQKIVRLALQDLGPVCIPGTKIALPGCVWPDAYLSTLARVLWERGVDVEIVLSNPGSIPGGLSPTEACYGNGWSCVDVAAEIIKRVKKQYPDAEDDDLRAKVSDNLRVCFIREERGNAWEDEMTMGMHAKHFIVDDVACYIGSQNLYVCDLAEWGVVVDDPDQTQKFMEEYWNPMWEHSFTGEDVDVDEVMDGLDIERDGEDPADIDDETKELMKQAEIASAGCGNSELYDAEDE</sequence>
<dbReference type="CDD" id="cd00030">
    <property type="entry name" value="C2"/>
    <property type="match status" value="1"/>
</dbReference>
<dbReference type="InterPro" id="IPR001736">
    <property type="entry name" value="PLipase_D/transphosphatidylase"/>
</dbReference>
<protein>
    <recommendedName>
        <fullName evidence="4">Phospholipase D</fullName>
    </recommendedName>
</protein>
<dbReference type="PROSITE" id="PS50035">
    <property type="entry name" value="PLD"/>
    <property type="match status" value="2"/>
</dbReference>
<dbReference type="Gene3D" id="3.30.870.10">
    <property type="entry name" value="Endonuclease Chain A"/>
    <property type="match status" value="2"/>
</dbReference>
<dbReference type="InterPro" id="IPR000008">
    <property type="entry name" value="C2_dom"/>
</dbReference>
<name>A0A7R9ZI30_9STRA</name>
<feature type="domain" description="PLD phosphodiesterase" evidence="2">
    <location>
        <begin position="563"/>
        <end position="586"/>
    </location>
</feature>
<evidence type="ECO:0000259" key="1">
    <source>
        <dbReference type="PROSITE" id="PS50004"/>
    </source>
</evidence>
<evidence type="ECO:0008006" key="4">
    <source>
        <dbReference type="Google" id="ProtNLM"/>
    </source>
</evidence>
<feature type="domain" description="PLD phosphodiesterase" evidence="2">
    <location>
        <begin position="289"/>
        <end position="316"/>
    </location>
</feature>
<dbReference type="Gene3D" id="2.60.40.150">
    <property type="entry name" value="C2 domain"/>
    <property type="match status" value="1"/>
</dbReference>
<dbReference type="PANTHER" id="PTHR21248:SF22">
    <property type="entry name" value="PHOSPHOLIPASE D"/>
    <property type="match status" value="1"/>
</dbReference>
<dbReference type="PROSITE" id="PS50004">
    <property type="entry name" value="C2"/>
    <property type="match status" value="1"/>
</dbReference>
<accession>A0A7R9ZI30</accession>
<gene>
    <name evidence="3" type="ORF">TDUB1175_LOCUS25986</name>
</gene>
<dbReference type="GO" id="GO:0003824">
    <property type="term" value="F:catalytic activity"/>
    <property type="evidence" value="ECO:0007669"/>
    <property type="project" value="InterPro"/>
</dbReference>
<evidence type="ECO:0000313" key="3">
    <source>
        <dbReference type="EMBL" id="CAD8327559.1"/>
    </source>
</evidence>
<evidence type="ECO:0000259" key="2">
    <source>
        <dbReference type="PROSITE" id="PS50035"/>
    </source>
</evidence>
<organism evidence="3">
    <name type="scientific">Pseudictyota dubia</name>
    <dbReference type="NCBI Taxonomy" id="2749911"/>
    <lineage>
        <taxon>Eukaryota</taxon>
        <taxon>Sar</taxon>
        <taxon>Stramenopiles</taxon>
        <taxon>Ochrophyta</taxon>
        <taxon>Bacillariophyta</taxon>
        <taxon>Mediophyceae</taxon>
        <taxon>Biddulphiophycidae</taxon>
        <taxon>Eupodiscales</taxon>
        <taxon>Odontellaceae</taxon>
        <taxon>Pseudictyota</taxon>
    </lineage>
</organism>
<dbReference type="EMBL" id="HBED01051248">
    <property type="protein sequence ID" value="CAD8327559.1"/>
    <property type="molecule type" value="Transcribed_RNA"/>
</dbReference>
<dbReference type="InterPro" id="IPR035892">
    <property type="entry name" value="C2_domain_sf"/>
</dbReference>
<reference evidence="3" key="1">
    <citation type="submission" date="2021-01" db="EMBL/GenBank/DDBJ databases">
        <authorList>
            <person name="Corre E."/>
            <person name="Pelletier E."/>
            <person name="Niang G."/>
            <person name="Scheremetjew M."/>
            <person name="Finn R."/>
            <person name="Kale V."/>
            <person name="Holt S."/>
            <person name="Cochrane G."/>
            <person name="Meng A."/>
            <person name="Brown T."/>
            <person name="Cohen L."/>
        </authorList>
    </citation>
    <scope>NUCLEOTIDE SEQUENCE</scope>
    <source>
        <strain evidence="3">CCMP147</strain>
    </source>
</reference>
<proteinExistence type="predicted"/>
<dbReference type="SMART" id="SM00239">
    <property type="entry name" value="C2"/>
    <property type="match status" value="1"/>
</dbReference>
<dbReference type="Pfam" id="PF00168">
    <property type="entry name" value="C2"/>
    <property type="match status" value="1"/>
</dbReference>
<feature type="domain" description="C2" evidence="1">
    <location>
        <begin position="1"/>
        <end position="116"/>
    </location>
</feature>
<dbReference type="AlphaFoldDB" id="A0A7R9ZI30"/>
<dbReference type="SUPFAM" id="SSF56024">
    <property type="entry name" value="Phospholipase D/nuclease"/>
    <property type="match status" value="2"/>
</dbReference>
<dbReference type="PANTHER" id="PTHR21248">
    <property type="entry name" value="CARDIOLIPIN SYNTHASE"/>
    <property type="match status" value="1"/>
</dbReference>